<organism evidence="3 4">
    <name type="scientific">Riemerella anatipestifer</name>
    <name type="common">Moraxella anatipestifer</name>
    <dbReference type="NCBI Taxonomy" id="34085"/>
    <lineage>
        <taxon>Bacteria</taxon>
        <taxon>Pseudomonadati</taxon>
        <taxon>Bacteroidota</taxon>
        <taxon>Flavobacteriia</taxon>
        <taxon>Flavobacteriales</taxon>
        <taxon>Weeksellaceae</taxon>
        <taxon>Riemerella</taxon>
    </lineage>
</organism>
<evidence type="ECO:0000313" key="3">
    <source>
        <dbReference type="EMBL" id="MCW0524164.1"/>
    </source>
</evidence>
<keyword evidence="2" id="KW-1133">Transmembrane helix</keyword>
<proteinExistence type="predicted"/>
<comment type="caution">
    <text evidence="3">The sequence shown here is derived from an EMBL/GenBank/DDBJ whole genome shotgun (WGS) entry which is preliminary data.</text>
</comment>
<evidence type="ECO:0000313" key="4">
    <source>
        <dbReference type="Proteomes" id="UP001207440"/>
    </source>
</evidence>
<keyword evidence="1" id="KW-0175">Coiled coil</keyword>
<dbReference type="RefSeq" id="WP_222535063.1">
    <property type="nucleotide sequence ID" value="NZ_CP081925.1"/>
</dbReference>
<reference evidence="3" key="1">
    <citation type="submission" date="2022-10" db="EMBL/GenBank/DDBJ databases">
        <title>Sifting through the core-genome to identify putative cross-protective antigens against Riemerella anatipestifer.</title>
        <authorList>
            <person name="Zheng X."/>
            <person name="Zhang W."/>
        </authorList>
    </citation>
    <scope>NUCLEOTIDE SEQUENCE</scope>
    <source>
        <strain evidence="3">ZWRA178</strain>
    </source>
</reference>
<accession>A0AAP3AP65</accession>
<dbReference type="Proteomes" id="UP001207440">
    <property type="component" value="Unassembled WGS sequence"/>
</dbReference>
<gene>
    <name evidence="3" type="ORF">OKE68_07555</name>
</gene>
<name>A0AAP3AP65_RIEAN</name>
<sequence length="438" mass="50522">MSLGDSFNHNDFNRLKEFDFDAYIAKNYKDTELSEVCFGSIDAIQFKKILNRIISWFGRVIKSDMFYLLPEYYISENETYGITNELDMLVHWLNVDDRYNAYQTIKNITVYILLFGGWNKEEVVISHQQISDLQSKQSLIQAQLETNLSALEELKSKITNQTEASEELNKKADSLYNNLLKNKEDIQNDKAEIDTMLALAKQNSKDIEAVKASINAHEAKIVENIYKYEKNFSVIKSQNEDSLSNMEEAIRLQKEILDKRQEVENLLGAAADGSLGVKFEKRREIIGSSSSAFLYTSGFIFLLALGWTFYIYKEFSVNPKDSGLPVWAGILLNFIKITPAWWLFIWVTGRYSRERKLEEIYAFKSATAMTVRNHANLLKDDDGGDANQRASRQIMLLKSVENIYKEPSVDDKKEKELSMKKITNLVKQLTETIKEIKN</sequence>
<evidence type="ECO:0000256" key="2">
    <source>
        <dbReference type="SAM" id="Phobius"/>
    </source>
</evidence>
<dbReference type="EMBL" id="JAOZYT010000043">
    <property type="protein sequence ID" value="MCW0524164.1"/>
    <property type="molecule type" value="Genomic_DNA"/>
</dbReference>
<evidence type="ECO:0000256" key="1">
    <source>
        <dbReference type="SAM" id="Coils"/>
    </source>
</evidence>
<feature type="transmembrane region" description="Helical" evidence="2">
    <location>
        <begin position="324"/>
        <end position="347"/>
    </location>
</feature>
<feature type="transmembrane region" description="Helical" evidence="2">
    <location>
        <begin position="292"/>
        <end position="312"/>
    </location>
</feature>
<dbReference type="AlphaFoldDB" id="A0AAP3AP65"/>
<keyword evidence="2" id="KW-0812">Transmembrane</keyword>
<protein>
    <submittedName>
        <fullName evidence="3">Uncharacterized protein</fullName>
    </submittedName>
</protein>
<feature type="coiled-coil region" evidence="1">
    <location>
        <begin position="141"/>
        <end position="189"/>
    </location>
</feature>
<keyword evidence="2" id="KW-0472">Membrane</keyword>